<feature type="transmembrane region" description="Helical" evidence="1">
    <location>
        <begin position="59"/>
        <end position="85"/>
    </location>
</feature>
<evidence type="ECO:0000256" key="1">
    <source>
        <dbReference type="SAM" id="Phobius"/>
    </source>
</evidence>
<evidence type="ECO:0008006" key="4">
    <source>
        <dbReference type="Google" id="ProtNLM"/>
    </source>
</evidence>
<sequence length="290" mass="30692">MDSFLSAVGGRLADVWIRLLAIPGLILTGVAAVATALGHGHWADTGRLLDKATAAGTRISAGGSAGIVLTCVGVLLSAALAGVLARGGGLLVYELALGNWLVPSEWATKHRQARWADAANPYAEAVLANSARDVIDELAGRRNRIAPAEPSRPTWIGDRLASVDKLVWTEYKLDLVSAWPRLWLIMPDAARAELKEARAAFRAATTLAAWGLLYLLVGIAWWPAALIGVSVALTAWWRMRRDAATLADLAHAAVDLYGSSLARALGLAAEGDELTKELGARITARLRKGG</sequence>
<dbReference type="RefSeq" id="WP_203841476.1">
    <property type="nucleotide sequence ID" value="NZ_BAAATV010000019.1"/>
</dbReference>
<keyword evidence="3" id="KW-1185">Reference proteome</keyword>
<proteinExistence type="predicted"/>
<dbReference type="Proteomes" id="UP000603200">
    <property type="component" value="Unassembled WGS sequence"/>
</dbReference>
<protein>
    <recommendedName>
        <fullName evidence="4">Vegetative cell wall protein gp1</fullName>
    </recommendedName>
</protein>
<keyword evidence="1" id="KW-0472">Membrane</keyword>
<feature type="transmembrane region" description="Helical" evidence="1">
    <location>
        <begin position="15"/>
        <end position="38"/>
    </location>
</feature>
<name>A0ABQ4A0V2_9ACTN</name>
<evidence type="ECO:0000313" key="3">
    <source>
        <dbReference type="Proteomes" id="UP000603200"/>
    </source>
</evidence>
<gene>
    <name evidence="2" type="ORF">Ahu01nite_075630</name>
</gene>
<comment type="caution">
    <text evidence="2">The sequence shown here is derived from an EMBL/GenBank/DDBJ whole genome shotgun (WGS) entry which is preliminary data.</text>
</comment>
<organism evidence="2 3">
    <name type="scientific">Winogradskya humida</name>
    <dbReference type="NCBI Taxonomy" id="113566"/>
    <lineage>
        <taxon>Bacteria</taxon>
        <taxon>Bacillati</taxon>
        <taxon>Actinomycetota</taxon>
        <taxon>Actinomycetes</taxon>
        <taxon>Micromonosporales</taxon>
        <taxon>Micromonosporaceae</taxon>
        <taxon>Winogradskya</taxon>
    </lineage>
</organism>
<reference evidence="2 3" key="1">
    <citation type="submission" date="2021-01" db="EMBL/GenBank/DDBJ databases">
        <title>Whole genome shotgun sequence of Actinoplanes humidus NBRC 14915.</title>
        <authorList>
            <person name="Komaki H."/>
            <person name="Tamura T."/>
        </authorList>
    </citation>
    <scope>NUCLEOTIDE SEQUENCE [LARGE SCALE GENOMIC DNA]</scope>
    <source>
        <strain evidence="2 3">NBRC 14915</strain>
    </source>
</reference>
<dbReference type="EMBL" id="BOMN01000110">
    <property type="protein sequence ID" value="GIE24461.1"/>
    <property type="molecule type" value="Genomic_DNA"/>
</dbReference>
<feature type="transmembrane region" description="Helical" evidence="1">
    <location>
        <begin position="212"/>
        <end position="237"/>
    </location>
</feature>
<keyword evidence="1" id="KW-1133">Transmembrane helix</keyword>
<evidence type="ECO:0000313" key="2">
    <source>
        <dbReference type="EMBL" id="GIE24461.1"/>
    </source>
</evidence>
<accession>A0ABQ4A0V2</accession>
<keyword evidence="1" id="KW-0812">Transmembrane</keyword>